<dbReference type="AlphaFoldDB" id="F4RHH1"/>
<dbReference type="KEGG" id="mlr:MELLADRAFT_84943"/>
<feature type="compositionally biased region" description="Polar residues" evidence="1">
    <location>
        <begin position="382"/>
        <end position="403"/>
    </location>
</feature>
<feature type="region of interest" description="Disordered" evidence="1">
    <location>
        <begin position="126"/>
        <end position="156"/>
    </location>
</feature>
<name>F4RHH1_MELLP</name>
<evidence type="ECO:0000256" key="1">
    <source>
        <dbReference type="SAM" id="MobiDB-lite"/>
    </source>
</evidence>
<dbReference type="Proteomes" id="UP000001072">
    <property type="component" value="Unassembled WGS sequence"/>
</dbReference>
<dbReference type="EMBL" id="GL883101">
    <property type="protein sequence ID" value="EGG08170.1"/>
    <property type="molecule type" value="Genomic_DNA"/>
</dbReference>
<dbReference type="VEuPathDB" id="FungiDB:MELLADRAFT_84943"/>
<feature type="compositionally biased region" description="Basic residues" evidence="1">
    <location>
        <begin position="137"/>
        <end position="148"/>
    </location>
</feature>
<protein>
    <submittedName>
        <fullName evidence="2">Uncharacterized protein</fullName>
    </submittedName>
</protein>
<evidence type="ECO:0000313" key="3">
    <source>
        <dbReference type="Proteomes" id="UP000001072"/>
    </source>
</evidence>
<dbReference type="InParanoid" id="F4RHH1"/>
<evidence type="ECO:0000313" key="2">
    <source>
        <dbReference type="EMBL" id="EGG08170.1"/>
    </source>
</evidence>
<proteinExistence type="predicted"/>
<feature type="compositionally biased region" description="Acidic residues" evidence="1">
    <location>
        <begin position="306"/>
        <end position="317"/>
    </location>
</feature>
<feature type="region of interest" description="Disordered" evidence="1">
    <location>
        <begin position="282"/>
        <end position="365"/>
    </location>
</feature>
<reference evidence="3" key="1">
    <citation type="journal article" date="2011" name="Proc. Natl. Acad. Sci. U.S.A.">
        <title>Obligate biotrophy features unraveled by the genomic analysis of rust fungi.</title>
        <authorList>
            <person name="Duplessis S."/>
            <person name="Cuomo C.A."/>
            <person name="Lin Y.-C."/>
            <person name="Aerts A."/>
            <person name="Tisserant E."/>
            <person name="Veneault-Fourrey C."/>
            <person name="Joly D.L."/>
            <person name="Hacquard S."/>
            <person name="Amselem J."/>
            <person name="Cantarel B.L."/>
            <person name="Chiu R."/>
            <person name="Coutinho P.M."/>
            <person name="Feau N."/>
            <person name="Field M."/>
            <person name="Frey P."/>
            <person name="Gelhaye E."/>
            <person name="Goldberg J."/>
            <person name="Grabherr M.G."/>
            <person name="Kodira C.D."/>
            <person name="Kohler A."/>
            <person name="Kuees U."/>
            <person name="Lindquist E.A."/>
            <person name="Lucas S.M."/>
            <person name="Mago R."/>
            <person name="Mauceli E."/>
            <person name="Morin E."/>
            <person name="Murat C."/>
            <person name="Pangilinan J.L."/>
            <person name="Park R."/>
            <person name="Pearson M."/>
            <person name="Quesneville H."/>
            <person name="Rouhier N."/>
            <person name="Sakthikumar S."/>
            <person name="Salamov A.A."/>
            <person name="Schmutz J."/>
            <person name="Selles B."/>
            <person name="Shapiro H."/>
            <person name="Tanguay P."/>
            <person name="Tuskan G.A."/>
            <person name="Henrissat B."/>
            <person name="Van de Peer Y."/>
            <person name="Rouze P."/>
            <person name="Ellis J.G."/>
            <person name="Dodds P.N."/>
            <person name="Schein J.E."/>
            <person name="Zhong S."/>
            <person name="Hamelin R.C."/>
            <person name="Grigoriev I.V."/>
            <person name="Szabo L.J."/>
            <person name="Martin F."/>
        </authorList>
    </citation>
    <scope>NUCLEOTIDE SEQUENCE [LARGE SCALE GENOMIC DNA]</scope>
    <source>
        <strain evidence="3">98AG31 / pathotype 3-4-7</strain>
    </source>
</reference>
<keyword evidence="3" id="KW-1185">Reference proteome</keyword>
<dbReference type="GeneID" id="18933672"/>
<dbReference type="OrthoDB" id="10437525at2759"/>
<accession>F4RHH1</accession>
<dbReference type="HOGENOM" id="CLU_041811_0_0_1"/>
<dbReference type="RefSeq" id="XP_007408368.1">
    <property type="nucleotide sequence ID" value="XM_007408306.1"/>
</dbReference>
<feature type="compositionally biased region" description="Polar residues" evidence="1">
    <location>
        <begin position="344"/>
        <end position="364"/>
    </location>
</feature>
<sequence length="504" mass="55738">MTTPVCGRCQWMQNNPNSGQCETPQCTSCGKCYRYLQGSECPSCKKSSGLSALAPPPNPTSSALTPQALAPNIGIPSIASSLPAELFQGVLSQPTSIDPSTSSSSNNYSRLNVPYGSQVLKSQLQGSIRASPSGRRTVGKLKGRKKKHVERDVEEDSPEIKIPMTFPYLSGIGKSTVVHPLTPRKFKINLNNSDWFWTLGWDVYAYYLQEAVDSAWPSKQLQKDKKIHPLPPNFSPTYCIIADNGILVSKESMESTIQKSKKLDSKKFGLIFNMQKYLATLPKEPFPKPENLKPTSQKRKQNFEITDNEDDPTDNSELESSSRTHKRKRMYDSSSEEDDKIDSNFNNSLHQPICSKNSKGTQPKSCDCLAKNSDQLEESLHGDSTSMVPFPSNEPQTPLSPGQDQKADDDNHQDNYAPKATVSVSVQTNQTLTVHDILIGRLDNDESMSLKAFGNTHELAPSAKVILPYPACSILNWNEGWLLSMITKNGKAAFKPVAISFRVN</sequence>
<gene>
    <name evidence="2" type="ORF">MELLADRAFT_84943</name>
</gene>
<organism evidence="3">
    <name type="scientific">Melampsora larici-populina (strain 98AG31 / pathotype 3-4-7)</name>
    <name type="common">Poplar leaf rust fungus</name>
    <dbReference type="NCBI Taxonomy" id="747676"/>
    <lineage>
        <taxon>Eukaryota</taxon>
        <taxon>Fungi</taxon>
        <taxon>Dikarya</taxon>
        <taxon>Basidiomycota</taxon>
        <taxon>Pucciniomycotina</taxon>
        <taxon>Pucciniomycetes</taxon>
        <taxon>Pucciniales</taxon>
        <taxon>Melampsoraceae</taxon>
        <taxon>Melampsora</taxon>
    </lineage>
</organism>
<feature type="region of interest" description="Disordered" evidence="1">
    <location>
        <begin position="377"/>
        <end position="416"/>
    </location>
</feature>